<sequence length="418" mass="48996">MSLLNNYSGNFENPSLGLKLGFFQRESALKKSDLDNDDVIENNHNFSENESLDDSIEDLQRQIDETEAAIENITLNIDETKLRHQNELEEIESQIKEASQIAEEELNNQQEQFDQEFNAARSNYEEEIKMLQENLRKGHEGNLMWNNYRQELVILGNQSIIADMERKMENEKNILLESVDNQKMKQSQQNLKRLDIQYENEARLRSLEEQISIVQSQKREKISQSRIKVNELTENIETKTREHHILLEKMTLEFNQRDKHFDAHLQSVRQMIEREKMKSDSDNQILNNKIESLQKILSSVSKRGSMQLQEMMRDIEKMKKSIDDAKRNEDAFVEKSRQQMAKMLSIQKETQANRDIFQSLQNDLNNVKALNLYATQELQKAANLSSRSNSSNRNNDRLGYSSTRGNSKYTATKNSIFY</sequence>
<dbReference type="Proteomes" id="UP001470230">
    <property type="component" value="Unassembled WGS sequence"/>
</dbReference>
<feature type="compositionally biased region" description="Low complexity" evidence="2">
    <location>
        <begin position="383"/>
        <end position="393"/>
    </location>
</feature>
<gene>
    <name evidence="3" type="ORF">M9Y10_028400</name>
</gene>
<keyword evidence="4" id="KW-1185">Reference proteome</keyword>
<dbReference type="EMBL" id="JAPFFF010000004">
    <property type="protein sequence ID" value="KAK8891194.1"/>
    <property type="molecule type" value="Genomic_DNA"/>
</dbReference>
<feature type="region of interest" description="Disordered" evidence="2">
    <location>
        <begin position="382"/>
        <end position="406"/>
    </location>
</feature>
<reference evidence="3 4" key="1">
    <citation type="submission" date="2024-04" db="EMBL/GenBank/DDBJ databases">
        <title>Tritrichomonas musculus Genome.</title>
        <authorList>
            <person name="Alves-Ferreira E."/>
            <person name="Grigg M."/>
            <person name="Lorenzi H."/>
            <person name="Galac M."/>
        </authorList>
    </citation>
    <scope>NUCLEOTIDE SEQUENCE [LARGE SCALE GENOMIC DNA]</scope>
    <source>
        <strain evidence="3 4">EAF2021</strain>
    </source>
</reference>
<evidence type="ECO:0000313" key="4">
    <source>
        <dbReference type="Proteomes" id="UP001470230"/>
    </source>
</evidence>
<evidence type="ECO:0000256" key="1">
    <source>
        <dbReference type="SAM" id="Coils"/>
    </source>
</evidence>
<evidence type="ECO:0000313" key="3">
    <source>
        <dbReference type="EMBL" id="KAK8891194.1"/>
    </source>
</evidence>
<feature type="coiled-coil region" evidence="1">
    <location>
        <begin position="184"/>
        <end position="249"/>
    </location>
</feature>
<protein>
    <submittedName>
        <fullName evidence="3">Uncharacterized protein</fullName>
    </submittedName>
</protein>
<feature type="coiled-coil region" evidence="1">
    <location>
        <begin position="49"/>
        <end position="134"/>
    </location>
</feature>
<feature type="coiled-coil region" evidence="1">
    <location>
        <begin position="283"/>
        <end position="335"/>
    </location>
</feature>
<accession>A0ABR2KJ81</accession>
<comment type="caution">
    <text evidence="3">The sequence shown here is derived from an EMBL/GenBank/DDBJ whole genome shotgun (WGS) entry which is preliminary data.</text>
</comment>
<keyword evidence="1" id="KW-0175">Coiled coil</keyword>
<proteinExistence type="predicted"/>
<organism evidence="3 4">
    <name type="scientific">Tritrichomonas musculus</name>
    <dbReference type="NCBI Taxonomy" id="1915356"/>
    <lineage>
        <taxon>Eukaryota</taxon>
        <taxon>Metamonada</taxon>
        <taxon>Parabasalia</taxon>
        <taxon>Tritrichomonadida</taxon>
        <taxon>Tritrichomonadidae</taxon>
        <taxon>Tritrichomonas</taxon>
    </lineage>
</organism>
<name>A0ABR2KJ81_9EUKA</name>
<evidence type="ECO:0000256" key="2">
    <source>
        <dbReference type="SAM" id="MobiDB-lite"/>
    </source>
</evidence>